<reference evidence="1 2" key="1">
    <citation type="submission" date="2019-07" db="EMBL/GenBank/DDBJ databases">
        <title>Whole genome shotgun sequence of Halobacillus faecis NBRC 103569.</title>
        <authorList>
            <person name="Hosoyama A."/>
            <person name="Uohara A."/>
            <person name="Ohji S."/>
            <person name="Ichikawa N."/>
        </authorList>
    </citation>
    <scope>NUCLEOTIDE SEQUENCE [LARGE SCALE GENOMIC DNA]</scope>
    <source>
        <strain evidence="1 2">NBRC 103569</strain>
    </source>
</reference>
<gene>
    <name evidence="1" type="ORF">HFA01_20970</name>
</gene>
<dbReference type="Proteomes" id="UP000321886">
    <property type="component" value="Unassembled WGS sequence"/>
</dbReference>
<name>A0A511WRS2_9BACI</name>
<organism evidence="1 2">
    <name type="scientific">Halobacillus faecis</name>
    <dbReference type="NCBI Taxonomy" id="360184"/>
    <lineage>
        <taxon>Bacteria</taxon>
        <taxon>Bacillati</taxon>
        <taxon>Bacillota</taxon>
        <taxon>Bacilli</taxon>
        <taxon>Bacillales</taxon>
        <taxon>Bacillaceae</taxon>
        <taxon>Halobacillus</taxon>
    </lineage>
</organism>
<proteinExistence type="predicted"/>
<protein>
    <submittedName>
        <fullName evidence="1">Uncharacterized protein</fullName>
    </submittedName>
</protein>
<accession>A0A511WRS2</accession>
<dbReference type="EMBL" id="BJYD01000018">
    <property type="protein sequence ID" value="GEN53835.1"/>
    <property type="molecule type" value="Genomic_DNA"/>
</dbReference>
<comment type="caution">
    <text evidence="1">The sequence shown here is derived from an EMBL/GenBank/DDBJ whole genome shotgun (WGS) entry which is preliminary data.</text>
</comment>
<evidence type="ECO:0000313" key="1">
    <source>
        <dbReference type="EMBL" id="GEN53835.1"/>
    </source>
</evidence>
<dbReference type="AlphaFoldDB" id="A0A511WRS2"/>
<sequence length="158" mass="17078">MEDILTQIRDGNIQVDIGTTSQTSNGGINNVFINDIVSGYYIADDGEIAGPICQVVGVRGDGLLTGVTLPPIPDPTPERGGECECCEQPTRELLQMLFDQNSSADYFTDGFFDNIQDADILDISEGLVKITTGNETYILSTCHISKLQDITPGLTFEP</sequence>
<keyword evidence="2" id="KW-1185">Reference proteome</keyword>
<evidence type="ECO:0000313" key="2">
    <source>
        <dbReference type="Proteomes" id="UP000321886"/>
    </source>
</evidence>